<dbReference type="EMBL" id="KE720876">
    <property type="protein sequence ID" value="ERF74505.1"/>
    <property type="molecule type" value="Genomic_DNA"/>
</dbReference>
<evidence type="ECO:0000313" key="1">
    <source>
        <dbReference type="EMBL" id="ERF74505.1"/>
    </source>
</evidence>
<dbReference type="Proteomes" id="UP000019373">
    <property type="component" value="Unassembled WGS sequence"/>
</dbReference>
<accession>U1HV03</accession>
<proteinExistence type="predicted"/>
<dbReference type="AlphaFoldDB" id="U1HV03"/>
<evidence type="ECO:0000313" key="2">
    <source>
        <dbReference type="Proteomes" id="UP000019373"/>
    </source>
</evidence>
<dbReference type="OrthoDB" id="5427059at2759"/>
<sequence length="337" mass="38690">MSYPSGPSSYFEHLPLELHRMILAFLPDFSSLHSVVIASRSAHDAYMLSTPSIQWSVLRRLFFNEPQLAAESRWLHAASYIRRNTPDWHDDMDGFLAYAECKFEKQCAKDPRETVTAEGLRFHIIIEDLASAFPKAVNHPNLDGSTGVSESSIWKIPLQLAKSVRIQRALYRFQRICQMYPRNVQHLWYDGRTQKEHPLGDFIRRLPSWELEELHCVYRYLISMVSFLDDPKYSSLVCAHGIENEILSYRYKEQVISMGLIFLHKLVTAPLETRLALLKQYCHPQTSTLSDVLPLDGANRPACKRAQDRLASSPCSGPARAGVYWDWHPSEIAVAQL</sequence>
<evidence type="ECO:0008006" key="3">
    <source>
        <dbReference type="Google" id="ProtNLM"/>
    </source>
</evidence>
<dbReference type="GeneID" id="19238978"/>
<dbReference type="HOGENOM" id="CLU_823931_0_0_1"/>
<keyword evidence="2" id="KW-1185">Reference proteome</keyword>
<gene>
    <name evidence="1" type="ORF">EPUS_03943</name>
</gene>
<organism evidence="1 2">
    <name type="scientific">Endocarpon pusillum (strain Z07020 / HMAS-L-300199)</name>
    <name type="common">Lichen-forming fungus</name>
    <dbReference type="NCBI Taxonomy" id="1263415"/>
    <lineage>
        <taxon>Eukaryota</taxon>
        <taxon>Fungi</taxon>
        <taxon>Dikarya</taxon>
        <taxon>Ascomycota</taxon>
        <taxon>Pezizomycotina</taxon>
        <taxon>Eurotiomycetes</taxon>
        <taxon>Chaetothyriomycetidae</taxon>
        <taxon>Verrucariales</taxon>
        <taxon>Verrucariaceae</taxon>
        <taxon>Endocarpon</taxon>
    </lineage>
</organism>
<protein>
    <recommendedName>
        <fullName evidence="3">F-box domain-containing protein</fullName>
    </recommendedName>
</protein>
<dbReference type="RefSeq" id="XP_007799889.1">
    <property type="nucleotide sequence ID" value="XM_007801698.1"/>
</dbReference>
<reference evidence="2" key="1">
    <citation type="journal article" date="2014" name="BMC Genomics">
        <title>Genome characteristics reveal the impact of lichenization on lichen-forming fungus Endocarpon pusillum Hedwig (Verrucariales, Ascomycota).</title>
        <authorList>
            <person name="Wang Y.-Y."/>
            <person name="Liu B."/>
            <person name="Zhang X.-Y."/>
            <person name="Zhou Q.-M."/>
            <person name="Zhang T."/>
            <person name="Li H."/>
            <person name="Yu Y.-F."/>
            <person name="Zhang X.-L."/>
            <person name="Hao X.-Y."/>
            <person name="Wang M."/>
            <person name="Wang L."/>
            <person name="Wei J.-C."/>
        </authorList>
    </citation>
    <scope>NUCLEOTIDE SEQUENCE [LARGE SCALE GENOMIC DNA]</scope>
    <source>
        <strain evidence="2">Z07020 / HMAS-L-300199</strain>
    </source>
</reference>
<name>U1HV03_ENDPU</name>